<keyword evidence="2" id="KW-1185">Reference proteome</keyword>
<protein>
    <submittedName>
        <fullName evidence="1">Uncharacterized protein</fullName>
    </submittedName>
</protein>
<dbReference type="AlphaFoldDB" id="A0AA39T186"/>
<reference evidence="1" key="1">
    <citation type="submission" date="2023-06" db="EMBL/GenBank/DDBJ databases">
        <title>Genome-scale phylogeny and comparative genomics of the fungal order Sordariales.</title>
        <authorList>
            <consortium name="Lawrence Berkeley National Laboratory"/>
            <person name="Hensen N."/>
            <person name="Bonometti L."/>
            <person name="Westerberg I."/>
            <person name="Brannstrom I.O."/>
            <person name="Guillou S."/>
            <person name="Cros-Aarteil S."/>
            <person name="Calhoun S."/>
            <person name="Haridas S."/>
            <person name="Kuo A."/>
            <person name="Mondo S."/>
            <person name="Pangilinan J."/>
            <person name="Riley R."/>
            <person name="LaButti K."/>
            <person name="Andreopoulos B."/>
            <person name="Lipzen A."/>
            <person name="Chen C."/>
            <person name="Yanf M."/>
            <person name="Daum C."/>
            <person name="Ng V."/>
            <person name="Clum A."/>
            <person name="Steindorff A."/>
            <person name="Ohm R."/>
            <person name="Martin F."/>
            <person name="Silar P."/>
            <person name="Natvig D."/>
            <person name="Lalanne C."/>
            <person name="Gautier V."/>
            <person name="Ament-velasquez S.L."/>
            <person name="Kruys A."/>
            <person name="Hutchinson M.I."/>
            <person name="Powell A.J."/>
            <person name="Barry K."/>
            <person name="Miller A.N."/>
            <person name="Grigoriev I.V."/>
            <person name="Debuchy R."/>
            <person name="Gladieux P."/>
            <person name="Thoren M.H."/>
            <person name="Johannesson H."/>
        </authorList>
    </citation>
    <scope>NUCLEOTIDE SEQUENCE</scope>
    <source>
        <strain evidence="1">SMH3391-2</strain>
    </source>
</reference>
<proteinExistence type="predicted"/>
<comment type="caution">
    <text evidence="1">The sequence shown here is derived from an EMBL/GenBank/DDBJ whole genome shotgun (WGS) entry which is preliminary data.</text>
</comment>
<evidence type="ECO:0000313" key="2">
    <source>
        <dbReference type="Proteomes" id="UP001174934"/>
    </source>
</evidence>
<gene>
    <name evidence="1" type="ORF">B0T17DRAFT_621184</name>
</gene>
<dbReference type="EMBL" id="JAULSR010000010">
    <property type="protein sequence ID" value="KAK0610726.1"/>
    <property type="molecule type" value="Genomic_DNA"/>
</dbReference>
<dbReference type="Proteomes" id="UP001174934">
    <property type="component" value="Unassembled WGS sequence"/>
</dbReference>
<organism evidence="1 2">
    <name type="scientific">Bombardia bombarda</name>
    <dbReference type="NCBI Taxonomy" id="252184"/>
    <lineage>
        <taxon>Eukaryota</taxon>
        <taxon>Fungi</taxon>
        <taxon>Dikarya</taxon>
        <taxon>Ascomycota</taxon>
        <taxon>Pezizomycotina</taxon>
        <taxon>Sordariomycetes</taxon>
        <taxon>Sordariomycetidae</taxon>
        <taxon>Sordariales</taxon>
        <taxon>Lasiosphaeriaceae</taxon>
        <taxon>Bombardia</taxon>
    </lineage>
</organism>
<name>A0AA39T186_9PEZI</name>
<accession>A0AA39T186</accession>
<sequence>MEIFISDFDFDAISEGERNDSDGDHLTGDKLLLDLEDAKSELDEYWDDHDKLMRTITDESKKERNDFGRNSWLY</sequence>
<evidence type="ECO:0000313" key="1">
    <source>
        <dbReference type="EMBL" id="KAK0610726.1"/>
    </source>
</evidence>